<organism evidence="2">
    <name type="scientific">Gaeumannomyces tritici (strain R3-111a-1)</name>
    <name type="common">Wheat and barley take-all root rot fungus</name>
    <name type="synonym">Gaeumannomyces graminis var. tritici</name>
    <dbReference type="NCBI Taxonomy" id="644352"/>
    <lineage>
        <taxon>Eukaryota</taxon>
        <taxon>Fungi</taxon>
        <taxon>Dikarya</taxon>
        <taxon>Ascomycota</taxon>
        <taxon>Pezizomycotina</taxon>
        <taxon>Sordariomycetes</taxon>
        <taxon>Sordariomycetidae</taxon>
        <taxon>Magnaporthales</taxon>
        <taxon>Magnaporthaceae</taxon>
        <taxon>Gaeumannomyces</taxon>
    </lineage>
</organism>
<reference evidence="4" key="1">
    <citation type="submission" date="2010-07" db="EMBL/GenBank/DDBJ databases">
        <title>The genome sequence of Gaeumannomyces graminis var. tritici strain R3-111a-1.</title>
        <authorList>
            <consortium name="The Broad Institute Genome Sequencing Platform"/>
            <person name="Ma L.-J."/>
            <person name="Dead R."/>
            <person name="Young S."/>
            <person name="Zeng Q."/>
            <person name="Koehrsen M."/>
            <person name="Alvarado L."/>
            <person name="Berlin A."/>
            <person name="Chapman S.B."/>
            <person name="Chen Z."/>
            <person name="Freedman E."/>
            <person name="Gellesch M."/>
            <person name="Goldberg J."/>
            <person name="Griggs A."/>
            <person name="Gujja S."/>
            <person name="Heilman E.R."/>
            <person name="Heiman D."/>
            <person name="Hepburn T."/>
            <person name="Howarth C."/>
            <person name="Jen D."/>
            <person name="Larson L."/>
            <person name="Mehta T."/>
            <person name="Neiman D."/>
            <person name="Pearson M."/>
            <person name="Roberts A."/>
            <person name="Saif S."/>
            <person name="Shea T."/>
            <person name="Shenoy N."/>
            <person name="Sisk P."/>
            <person name="Stolte C."/>
            <person name="Sykes S."/>
            <person name="Walk T."/>
            <person name="White J."/>
            <person name="Yandava C."/>
            <person name="Haas B."/>
            <person name="Nusbaum C."/>
            <person name="Birren B."/>
        </authorList>
    </citation>
    <scope>NUCLEOTIDE SEQUENCE [LARGE SCALE GENOMIC DNA]</scope>
    <source>
        <strain evidence="4">R3-111a-1</strain>
    </source>
</reference>
<dbReference type="eggNOG" id="ENOG502SC13">
    <property type="taxonomic scope" value="Eukaryota"/>
</dbReference>
<name>J3NQE2_GAET3</name>
<dbReference type="RefSeq" id="XP_009219543.1">
    <property type="nucleotide sequence ID" value="XM_009221279.1"/>
</dbReference>
<dbReference type="AlphaFoldDB" id="J3NQE2"/>
<dbReference type="InterPro" id="IPR016181">
    <property type="entry name" value="Acyl_CoA_acyltransferase"/>
</dbReference>
<feature type="domain" description="N-acetyltransferase" evidence="1">
    <location>
        <begin position="3"/>
        <end position="218"/>
    </location>
</feature>
<evidence type="ECO:0000259" key="1">
    <source>
        <dbReference type="PROSITE" id="PS51186"/>
    </source>
</evidence>
<dbReference type="HOGENOM" id="CLU_060131_6_5_1"/>
<gene>
    <name evidence="3" type="primary">20343957</name>
    <name evidence="2" type="ORF">GGTG_03499</name>
</gene>
<dbReference type="PROSITE" id="PS51186">
    <property type="entry name" value="GNAT"/>
    <property type="match status" value="1"/>
</dbReference>
<dbReference type="InterPro" id="IPR052523">
    <property type="entry name" value="Trichothecene_AcTrans"/>
</dbReference>
<keyword evidence="4" id="KW-1185">Reference proteome</keyword>
<proteinExistence type="predicted"/>
<dbReference type="PANTHER" id="PTHR42791">
    <property type="entry name" value="GNAT FAMILY ACETYLTRANSFERASE"/>
    <property type="match status" value="1"/>
</dbReference>
<dbReference type="SUPFAM" id="SSF55729">
    <property type="entry name" value="Acyl-CoA N-acyltransferases (Nat)"/>
    <property type="match status" value="1"/>
</dbReference>
<evidence type="ECO:0000313" key="2">
    <source>
        <dbReference type="EMBL" id="EJT78398.1"/>
    </source>
</evidence>
<protein>
    <recommendedName>
        <fullName evidence="1">N-acetyltransferase domain-containing protein</fullName>
    </recommendedName>
</protein>
<dbReference type="VEuPathDB" id="FungiDB:GGTG_03499"/>
<reference evidence="3" key="4">
    <citation type="journal article" date="2015" name="G3 (Bethesda)">
        <title>Genome sequences of three phytopathogenic species of the Magnaporthaceae family of fungi.</title>
        <authorList>
            <person name="Okagaki L.H."/>
            <person name="Nunes C.C."/>
            <person name="Sailsbery J."/>
            <person name="Clay B."/>
            <person name="Brown D."/>
            <person name="John T."/>
            <person name="Oh Y."/>
            <person name="Young N."/>
            <person name="Fitzgerald M."/>
            <person name="Haas B.J."/>
            <person name="Zeng Q."/>
            <person name="Young S."/>
            <person name="Adiconis X."/>
            <person name="Fan L."/>
            <person name="Levin J.Z."/>
            <person name="Mitchell T.K."/>
            <person name="Okubara P.A."/>
            <person name="Farman M.L."/>
            <person name="Kohn L.M."/>
            <person name="Birren B."/>
            <person name="Ma L.-J."/>
            <person name="Dean R.A."/>
        </authorList>
    </citation>
    <scope>NUCLEOTIDE SEQUENCE</scope>
    <source>
        <strain evidence="3">R3-111a-1</strain>
    </source>
</reference>
<evidence type="ECO:0000313" key="3">
    <source>
        <dbReference type="EnsemblFungi" id="EJT78398"/>
    </source>
</evidence>
<dbReference type="STRING" id="644352.J3NQE2"/>
<dbReference type="GeneID" id="20343957"/>
<reference evidence="3" key="5">
    <citation type="submission" date="2018-04" db="UniProtKB">
        <authorList>
            <consortium name="EnsemblFungi"/>
        </authorList>
    </citation>
    <scope>IDENTIFICATION</scope>
    <source>
        <strain evidence="3">R3-111a-1</strain>
    </source>
</reference>
<dbReference type="PANTHER" id="PTHR42791:SF2">
    <property type="entry name" value="N-ACETYLTRANSFERASE DOMAIN-CONTAINING PROTEIN"/>
    <property type="match status" value="1"/>
</dbReference>
<reference evidence="2" key="2">
    <citation type="submission" date="2010-07" db="EMBL/GenBank/DDBJ databases">
        <authorList>
            <consortium name="The Broad Institute Genome Sequencing Platform"/>
            <consortium name="Broad Institute Genome Sequencing Center for Infectious Disease"/>
            <person name="Ma L.-J."/>
            <person name="Dead R."/>
            <person name="Young S."/>
            <person name="Zeng Q."/>
            <person name="Koehrsen M."/>
            <person name="Alvarado L."/>
            <person name="Berlin A."/>
            <person name="Chapman S.B."/>
            <person name="Chen Z."/>
            <person name="Freedman E."/>
            <person name="Gellesch M."/>
            <person name="Goldberg J."/>
            <person name="Griggs A."/>
            <person name="Gujja S."/>
            <person name="Heilman E.R."/>
            <person name="Heiman D."/>
            <person name="Hepburn T."/>
            <person name="Howarth C."/>
            <person name="Jen D."/>
            <person name="Larson L."/>
            <person name="Mehta T."/>
            <person name="Neiman D."/>
            <person name="Pearson M."/>
            <person name="Roberts A."/>
            <person name="Saif S."/>
            <person name="Shea T."/>
            <person name="Shenoy N."/>
            <person name="Sisk P."/>
            <person name="Stolte C."/>
            <person name="Sykes S."/>
            <person name="Walk T."/>
            <person name="White J."/>
            <person name="Yandava C."/>
            <person name="Haas B."/>
            <person name="Nusbaum C."/>
            <person name="Birren B."/>
        </authorList>
    </citation>
    <scope>NUCLEOTIDE SEQUENCE</scope>
    <source>
        <strain evidence="2">R3-111a-1</strain>
    </source>
</reference>
<dbReference type="EMBL" id="GL385396">
    <property type="protein sequence ID" value="EJT78398.1"/>
    <property type="molecule type" value="Genomic_DNA"/>
</dbReference>
<dbReference type="Gene3D" id="3.40.630.30">
    <property type="match status" value="1"/>
</dbReference>
<dbReference type="EnsemblFungi" id="EJT78398">
    <property type="protein sequence ID" value="EJT78398"/>
    <property type="gene ID" value="GGTG_03499"/>
</dbReference>
<evidence type="ECO:0000313" key="4">
    <source>
        <dbReference type="Proteomes" id="UP000006039"/>
    </source>
</evidence>
<dbReference type="CDD" id="cd04301">
    <property type="entry name" value="NAT_SF"/>
    <property type="match status" value="1"/>
</dbReference>
<dbReference type="GO" id="GO:0016747">
    <property type="term" value="F:acyltransferase activity, transferring groups other than amino-acyl groups"/>
    <property type="evidence" value="ECO:0007669"/>
    <property type="project" value="InterPro"/>
</dbReference>
<dbReference type="InterPro" id="IPR000182">
    <property type="entry name" value="GNAT_dom"/>
</dbReference>
<reference evidence="2" key="3">
    <citation type="submission" date="2010-09" db="EMBL/GenBank/DDBJ databases">
        <title>Annotation of Gaeumannomyces graminis var. tritici R3-111a-1.</title>
        <authorList>
            <consortium name="The Broad Institute Genome Sequencing Platform"/>
            <person name="Ma L.-J."/>
            <person name="Dead R."/>
            <person name="Young S.K."/>
            <person name="Zeng Q."/>
            <person name="Gargeya S."/>
            <person name="Fitzgerald M."/>
            <person name="Haas B."/>
            <person name="Abouelleil A."/>
            <person name="Alvarado L."/>
            <person name="Arachchi H.M."/>
            <person name="Berlin A."/>
            <person name="Brown A."/>
            <person name="Chapman S.B."/>
            <person name="Chen Z."/>
            <person name="Dunbar C."/>
            <person name="Freedman E."/>
            <person name="Gearin G."/>
            <person name="Gellesch M."/>
            <person name="Goldberg J."/>
            <person name="Griggs A."/>
            <person name="Gujja S."/>
            <person name="Heiman D."/>
            <person name="Howarth C."/>
            <person name="Larson L."/>
            <person name="Lui A."/>
            <person name="MacDonald P.J.P."/>
            <person name="Mehta T."/>
            <person name="Montmayeur A."/>
            <person name="Murphy C."/>
            <person name="Neiman D."/>
            <person name="Pearson M."/>
            <person name="Priest M."/>
            <person name="Roberts A."/>
            <person name="Saif S."/>
            <person name="Shea T."/>
            <person name="Shenoy N."/>
            <person name="Sisk P."/>
            <person name="Stolte C."/>
            <person name="Sykes S."/>
            <person name="Yandava C."/>
            <person name="Wortman J."/>
            <person name="Nusbaum C."/>
            <person name="Birren B."/>
        </authorList>
    </citation>
    <scope>NUCLEOTIDE SEQUENCE</scope>
    <source>
        <strain evidence="2">R3-111a-1</strain>
    </source>
</reference>
<sequence length="230" mass="24951">MPIHLRPATAADVPAIARIGTAAFDPSTDALTAALWPERLRRGSGPHPQEAWRAARKAARLKDEGSIIMVAVERQQAPDDEAETVVGFAWWTRPGDAPAEPPSDEAMGETYPPEMDRDAMAAMGETLEAGVKAIFGEGVARHWYELEVLAVDPNQQGKGIGRQLTERGLELAVREQKDVFLLSSSAGDALYSKVGFKPVGDFTMFGATLHFMIYKNNPDSVIGTYTQPTS</sequence>
<dbReference type="Proteomes" id="UP000006039">
    <property type="component" value="Unassembled WGS sequence"/>
</dbReference>
<dbReference type="Pfam" id="PF13508">
    <property type="entry name" value="Acetyltransf_7"/>
    <property type="match status" value="1"/>
</dbReference>
<dbReference type="OrthoDB" id="10017208at2759"/>
<accession>J3NQE2</accession>